<dbReference type="AlphaFoldDB" id="A0AAN7LD22"/>
<proteinExistence type="predicted"/>
<evidence type="ECO:0000256" key="1">
    <source>
        <dbReference type="SAM" id="MobiDB-lite"/>
    </source>
</evidence>
<feature type="region of interest" description="Disordered" evidence="1">
    <location>
        <begin position="37"/>
        <end position="110"/>
    </location>
</feature>
<comment type="caution">
    <text evidence="2">The sequence shown here is derived from an EMBL/GenBank/DDBJ whole genome shotgun (WGS) entry which is preliminary data.</text>
</comment>
<protein>
    <submittedName>
        <fullName evidence="2">Uncharacterized protein</fullName>
    </submittedName>
</protein>
<dbReference type="PANTHER" id="PTHR33676">
    <property type="entry name" value="COLD REGULATED PROTEIN 27"/>
    <property type="match status" value="1"/>
</dbReference>
<evidence type="ECO:0000313" key="3">
    <source>
        <dbReference type="Proteomes" id="UP001346149"/>
    </source>
</evidence>
<accession>A0AAN7LD22</accession>
<evidence type="ECO:0000313" key="2">
    <source>
        <dbReference type="EMBL" id="KAK4784257.1"/>
    </source>
</evidence>
<sequence length="110" mass="12339">MDMRQGQKYGSPSSSWTDEKHLKFLDSVEATFIRTMLHGSNSSHHPPLPLDRHMPDSSESTQDLKSQRRKKLQPTGGSRAAGQSCRLQGYVVEGFPQVQRREGNGISDLE</sequence>
<dbReference type="EMBL" id="JAXQNO010000014">
    <property type="protein sequence ID" value="KAK4784257.1"/>
    <property type="molecule type" value="Genomic_DNA"/>
</dbReference>
<gene>
    <name evidence="2" type="ORF">SAY86_018625</name>
</gene>
<feature type="region of interest" description="Disordered" evidence="1">
    <location>
        <begin position="1"/>
        <end position="20"/>
    </location>
</feature>
<name>A0AAN7LD22_TRANT</name>
<dbReference type="GO" id="GO:0009409">
    <property type="term" value="P:response to cold"/>
    <property type="evidence" value="ECO:0007669"/>
    <property type="project" value="InterPro"/>
</dbReference>
<reference evidence="2 3" key="1">
    <citation type="journal article" date="2023" name="Hortic Res">
        <title>Pangenome of water caltrop reveals structural variations and asymmetric subgenome divergence after allopolyploidization.</title>
        <authorList>
            <person name="Zhang X."/>
            <person name="Chen Y."/>
            <person name="Wang L."/>
            <person name="Yuan Y."/>
            <person name="Fang M."/>
            <person name="Shi L."/>
            <person name="Lu R."/>
            <person name="Comes H.P."/>
            <person name="Ma Y."/>
            <person name="Chen Y."/>
            <person name="Huang G."/>
            <person name="Zhou Y."/>
            <person name="Zheng Z."/>
            <person name="Qiu Y."/>
        </authorList>
    </citation>
    <scope>NUCLEOTIDE SEQUENCE [LARGE SCALE GENOMIC DNA]</scope>
    <source>
        <strain evidence="2">F231</strain>
    </source>
</reference>
<dbReference type="GO" id="GO:0042752">
    <property type="term" value="P:regulation of circadian rhythm"/>
    <property type="evidence" value="ECO:0007669"/>
    <property type="project" value="InterPro"/>
</dbReference>
<organism evidence="2 3">
    <name type="scientific">Trapa natans</name>
    <name type="common">Water chestnut</name>
    <dbReference type="NCBI Taxonomy" id="22666"/>
    <lineage>
        <taxon>Eukaryota</taxon>
        <taxon>Viridiplantae</taxon>
        <taxon>Streptophyta</taxon>
        <taxon>Embryophyta</taxon>
        <taxon>Tracheophyta</taxon>
        <taxon>Spermatophyta</taxon>
        <taxon>Magnoliopsida</taxon>
        <taxon>eudicotyledons</taxon>
        <taxon>Gunneridae</taxon>
        <taxon>Pentapetalae</taxon>
        <taxon>rosids</taxon>
        <taxon>malvids</taxon>
        <taxon>Myrtales</taxon>
        <taxon>Lythraceae</taxon>
        <taxon>Trapa</taxon>
    </lineage>
</organism>
<dbReference type="InterPro" id="IPR044678">
    <property type="entry name" value="COR27/28"/>
</dbReference>
<keyword evidence="3" id="KW-1185">Reference proteome</keyword>
<dbReference type="PANTHER" id="PTHR33676:SF15">
    <property type="entry name" value="OS02G0674233 PROTEIN"/>
    <property type="match status" value="1"/>
</dbReference>
<dbReference type="Proteomes" id="UP001346149">
    <property type="component" value="Unassembled WGS sequence"/>
</dbReference>